<dbReference type="Pfam" id="PF03131">
    <property type="entry name" value="bZIP_Maf"/>
    <property type="match status" value="1"/>
</dbReference>
<dbReference type="PROSITE" id="PS50217">
    <property type="entry name" value="BZIP"/>
    <property type="match status" value="1"/>
</dbReference>
<dbReference type="AlphaFoldDB" id="A0A8C8S081"/>
<dbReference type="InterPro" id="IPR004827">
    <property type="entry name" value="bZIP"/>
</dbReference>
<evidence type="ECO:0000256" key="3">
    <source>
        <dbReference type="ARBA" id="ARBA00023125"/>
    </source>
</evidence>
<dbReference type="Gene3D" id="1.20.5.170">
    <property type="match status" value="1"/>
</dbReference>
<dbReference type="Proteomes" id="UP000694393">
    <property type="component" value="Unplaced"/>
</dbReference>
<dbReference type="GO" id="GO:0005634">
    <property type="term" value="C:nucleus"/>
    <property type="evidence" value="ECO:0007669"/>
    <property type="project" value="TreeGrafter"/>
</dbReference>
<dbReference type="InterPro" id="IPR036397">
    <property type="entry name" value="RNaseH_sf"/>
</dbReference>
<dbReference type="SUPFAM" id="SSF47454">
    <property type="entry name" value="A DNA-binding domain in eukaryotic transcription factors"/>
    <property type="match status" value="1"/>
</dbReference>
<dbReference type="SUPFAM" id="SSF57959">
    <property type="entry name" value="Leucine zipper domain"/>
    <property type="match status" value="1"/>
</dbReference>
<comment type="similarity">
    <text evidence="1">Belongs to the bZIP family. Maf subfamily.</text>
</comment>
<name>A0A8C8S081_9SAUR</name>
<protein>
    <recommendedName>
        <fullName evidence="6">BZIP domain-containing protein</fullName>
    </recommendedName>
</protein>
<evidence type="ECO:0000313" key="7">
    <source>
        <dbReference type="Ensembl" id="ENSPCEP00000012202.1"/>
    </source>
</evidence>
<dbReference type="PANTHER" id="PTHR10129">
    <property type="entry name" value="TRANSCRIPTION FACTOR MAF"/>
    <property type="match status" value="1"/>
</dbReference>
<dbReference type="PANTHER" id="PTHR10129:SF48">
    <property type="entry name" value="MAF-S, ISOFORM B"/>
    <property type="match status" value="1"/>
</dbReference>
<evidence type="ECO:0000256" key="1">
    <source>
        <dbReference type="ARBA" id="ARBA00008500"/>
    </source>
</evidence>
<reference evidence="7" key="1">
    <citation type="submission" date="2025-05" db="UniProtKB">
        <authorList>
            <consortium name="Ensembl"/>
        </authorList>
    </citation>
    <scope>IDENTIFICATION</scope>
</reference>
<dbReference type="SUPFAM" id="SSF53098">
    <property type="entry name" value="Ribonuclease H-like"/>
    <property type="match status" value="1"/>
</dbReference>
<keyword evidence="2" id="KW-0805">Transcription regulation</keyword>
<proteinExistence type="inferred from homology"/>
<dbReference type="SMART" id="SM00338">
    <property type="entry name" value="BRLZ"/>
    <property type="match status" value="1"/>
</dbReference>
<dbReference type="Ensembl" id="ENSPCET00000012794.1">
    <property type="protein sequence ID" value="ENSPCEP00000012355.1"/>
    <property type="gene ID" value="ENSPCEG00000009837.1"/>
</dbReference>
<dbReference type="InterPro" id="IPR046347">
    <property type="entry name" value="bZIP_sf"/>
</dbReference>
<dbReference type="InterPro" id="IPR008917">
    <property type="entry name" value="TF_DNA-bd_sf"/>
</dbReference>
<feature type="coiled-coil region" evidence="5">
    <location>
        <begin position="181"/>
        <end position="222"/>
    </location>
</feature>
<evidence type="ECO:0000256" key="4">
    <source>
        <dbReference type="ARBA" id="ARBA00023163"/>
    </source>
</evidence>
<keyword evidence="5" id="KW-0175">Coiled coil</keyword>
<dbReference type="GO" id="GO:0000981">
    <property type="term" value="F:DNA-binding transcription factor activity, RNA polymerase II-specific"/>
    <property type="evidence" value="ECO:0007669"/>
    <property type="project" value="TreeGrafter"/>
</dbReference>
<dbReference type="InterPro" id="IPR024874">
    <property type="entry name" value="Transcription_factor_Maf_fam"/>
</dbReference>
<keyword evidence="3" id="KW-0238">DNA-binding</keyword>
<feature type="domain" description="BZIP" evidence="6">
    <location>
        <begin position="158"/>
        <end position="219"/>
    </location>
</feature>
<dbReference type="InterPro" id="IPR012337">
    <property type="entry name" value="RNaseH-like_sf"/>
</dbReference>
<dbReference type="Ensembl" id="ENSPCET00000012629.1">
    <property type="protein sequence ID" value="ENSPCEP00000012202.1"/>
    <property type="gene ID" value="ENSPCEG00000009719.1"/>
</dbReference>
<accession>A0A8C8S081</accession>
<evidence type="ECO:0000313" key="8">
    <source>
        <dbReference type="Proteomes" id="UP000694393"/>
    </source>
</evidence>
<evidence type="ECO:0000256" key="5">
    <source>
        <dbReference type="SAM" id="Coils"/>
    </source>
</evidence>
<dbReference type="InterPro" id="IPR004826">
    <property type="entry name" value="bZIP_Maf"/>
</dbReference>
<keyword evidence="8" id="KW-1185">Reference proteome</keyword>
<organism evidence="7 8">
    <name type="scientific">Pelusios castaneus</name>
    <name type="common">West African mud turtle</name>
    <dbReference type="NCBI Taxonomy" id="367368"/>
    <lineage>
        <taxon>Eukaryota</taxon>
        <taxon>Metazoa</taxon>
        <taxon>Chordata</taxon>
        <taxon>Craniata</taxon>
        <taxon>Vertebrata</taxon>
        <taxon>Euteleostomi</taxon>
        <taxon>Archelosauria</taxon>
        <taxon>Testudinata</taxon>
        <taxon>Testudines</taxon>
        <taxon>Pleurodira</taxon>
        <taxon>Pelomedusidae</taxon>
        <taxon>Pelusios</taxon>
    </lineage>
</organism>
<evidence type="ECO:0000259" key="6">
    <source>
        <dbReference type="PROSITE" id="PS50217"/>
    </source>
</evidence>
<dbReference type="GO" id="GO:0000978">
    <property type="term" value="F:RNA polymerase II cis-regulatory region sequence-specific DNA binding"/>
    <property type="evidence" value="ECO:0007669"/>
    <property type="project" value="TreeGrafter"/>
</dbReference>
<evidence type="ECO:0000256" key="2">
    <source>
        <dbReference type="ARBA" id="ARBA00023015"/>
    </source>
</evidence>
<dbReference type="Gene3D" id="3.30.420.10">
    <property type="entry name" value="Ribonuclease H-like superfamily/Ribonuclease H"/>
    <property type="match status" value="1"/>
</dbReference>
<sequence length="224" mass="26026">MNRTLKSHLAKLCQETHLDWVTTLPVALLRIRCAPLKSTGISPYKILYGKPPPIVSSVTPDLVQLGDQLTRQQLDISRATIQEVTRVGAGSAGIIWVRCYMFPQTYWEKGAGKDPRFGPDDCYTWNNYIPDEELIAMSAKELSQQLQGINRDEALWLRRRRRTLKNKGYAQISRFRKVQQRTALELEKDQLVQQVKLLKQKIARLTREKNAYKQKYEKLRKSRL</sequence>
<keyword evidence="4" id="KW-0804">Transcription</keyword>